<evidence type="ECO:0000313" key="3">
    <source>
        <dbReference type="Proteomes" id="UP000005436"/>
    </source>
</evidence>
<evidence type="ECO:0000256" key="1">
    <source>
        <dbReference type="SAM" id="MobiDB-lite"/>
    </source>
</evidence>
<accession>G8UIN5</accession>
<dbReference type="EMBL" id="CP003191">
    <property type="protein sequence ID" value="AEW20454.1"/>
    <property type="molecule type" value="Genomic_DNA"/>
</dbReference>
<dbReference type="AlphaFoldDB" id="G8UIN5"/>
<feature type="region of interest" description="Disordered" evidence="1">
    <location>
        <begin position="1"/>
        <end position="46"/>
    </location>
</feature>
<sequence length="80" mass="9313">MRPFRAVTTVSKHLNNSTPQHLNTSTSQHLNAPKGLARPRPKGRTPRRSVFSVFWAFIPAIPQKGNRKREYIFFICFYKI</sequence>
<organism evidence="2 3">
    <name type="scientific">Tannerella forsythia (strain ATCC 43037 / JCM 10827 / CCUG 21028 A / KCTC 5666 / FDC 338)</name>
    <name type="common">Bacteroides forsythus</name>
    <dbReference type="NCBI Taxonomy" id="203275"/>
    <lineage>
        <taxon>Bacteria</taxon>
        <taxon>Pseudomonadati</taxon>
        <taxon>Bacteroidota</taxon>
        <taxon>Bacteroidia</taxon>
        <taxon>Bacteroidales</taxon>
        <taxon>Tannerellaceae</taxon>
        <taxon>Tannerella</taxon>
    </lineage>
</organism>
<reference evidence="3" key="1">
    <citation type="submission" date="2011-12" db="EMBL/GenBank/DDBJ databases">
        <title>Complete sequence of Tannerella forsythia ATCC 43037.</title>
        <authorList>
            <person name="Dewhirst F."/>
            <person name="Tanner A."/>
            <person name="Izard J."/>
            <person name="Brinkac L."/>
            <person name="Durkin A.S."/>
            <person name="Hostetler J."/>
            <person name="Shetty J."/>
            <person name="Torralba M."/>
            <person name="Gill S."/>
            <person name="Nelson K."/>
        </authorList>
    </citation>
    <scope>NUCLEOTIDE SEQUENCE [LARGE SCALE GENOMIC DNA]</scope>
    <source>
        <strain evidence="3">ATCC 43037 / JCM 10827 / CCUG 33226 / KCTC 5666 / FDC 338</strain>
    </source>
</reference>
<evidence type="ECO:0000313" key="2">
    <source>
        <dbReference type="EMBL" id="AEW20454.1"/>
    </source>
</evidence>
<proteinExistence type="predicted"/>
<dbReference type="KEGG" id="tfo:BFO_2188"/>
<dbReference type="STRING" id="203275.BFO_2188"/>
<protein>
    <submittedName>
        <fullName evidence="2">Uncharacterized protein</fullName>
    </submittedName>
</protein>
<feature type="compositionally biased region" description="Polar residues" evidence="1">
    <location>
        <begin position="8"/>
        <end position="30"/>
    </location>
</feature>
<feature type="compositionally biased region" description="Basic residues" evidence="1">
    <location>
        <begin position="37"/>
        <end position="46"/>
    </location>
</feature>
<name>G8UIN5_TANFA</name>
<gene>
    <name evidence="2" type="ordered locus">BFO_2188</name>
</gene>
<dbReference type="HOGENOM" id="CLU_2588529_0_0_10"/>
<keyword evidence="3" id="KW-1185">Reference proteome</keyword>
<dbReference type="Proteomes" id="UP000005436">
    <property type="component" value="Chromosome"/>
</dbReference>